<evidence type="ECO:0000256" key="8">
    <source>
        <dbReference type="ARBA" id="ARBA00022840"/>
    </source>
</evidence>
<comment type="similarity">
    <text evidence="3 11">Belongs to the NadD family.</text>
</comment>
<comment type="pathway">
    <text evidence="2 11">Cofactor biosynthesis; NAD(+) biosynthesis; deamido-NAD(+) from nicotinate D-ribonucleotide: step 1/1.</text>
</comment>
<feature type="domain" description="Cytidyltransferase-like" evidence="12">
    <location>
        <begin position="32"/>
        <end position="211"/>
    </location>
</feature>
<dbReference type="PANTHER" id="PTHR39321:SF3">
    <property type="entry name" value="PHOSPHOPANTETHEINE ADENYLYLTRANSFERASE"/>
    <property type="match status" value="1"/>
</dbReference>
<dbReference type="STRING" id="1120919.GCA_000429165_02129"/>
<evidence type="ECO:0000313" key="13">
    <source>
        <dbReference type="EMBL" id="GEN59263.1"/>
    </source>
</evidence>
<sequence length="216" mass="23445">MGVGGDSASSPSAFSVDQLPRWGDGRRLRVGLLGGSFNPAHEGHAQIAHRAIRVLGLDQVWLMVSPGNPLKPTRGMAPLAERLASAQALADSPAIVATAIEAGLGTRYALDTVRRLRIRFPHVRFVWLMGADVFAELPRWSRWREFVRSVPIAVAPRPHSNVAALRGRTASVLARYRLPSGQVRALAEKTPPVWAFLPGQQNGISATDLRRSRASV</sequence>
<evidence type="ECO:0000256" key="2">
    <source>
        <dbReference type="ARBA" id="ARBA00005019"/>
    </source>
</evidence>
<keyword evidence="4 11" id="KW-0662">Pyridine nucleotide biosynthesis</keyword>
<evidence type="ECO:0000256" key="5">
    <source>
        <dbReference type="ARBA" id="ARBA00022679"/>
    </source>
</evidence>
<evidence type="ECO:0000256" key="7">
    <source>
        <dbReference type="ARBA" id="ARBA00022741"/>
    </source>
</evidence>
<dbReference type="InterPro" id="IPR004821">
    <property type="entry name" value="Cyt_trans-like"/>
</dbReference>
<dbReference type="RefSeq" id="WP_084440533.1">
    <property type="nucleotide sequence ID" value="NZ_BAPG01000018.1"/>
</dbReference>
<evidence type="ECO:0000256" key="4">
    <source>
        <dbReference type="ARBA" id="ARBA00022642"/>
    </source>
</evidence>
<dbReference type="GO" id="GO:0009435">
    <property type="term" value="P:NAD+ biosynthetic process"/>
    <property type="evidence" value="ECO:0007669"/>
    <property type="project" value="UniProtKB-UniRule"/>
</dbReference>
<evidence type="ECO:0000256" key="9">
    <source>
        <dbReference type="ARBA" id="ARBA00023027"/>
    </source>
</evidence>
<accession>A0A511X8I6</accession>
<keyword evidence="5 11" id="KW-0808">Transferase</keyword>
<comment type="function">
    <text evidence="1 11">Catalyzes the reversible adenylation of nicotinate mononucleotide (NaMN) to nicotinic acid adenine dinucleotide (NaAD).</text>
</comment>
<evidence type="ECO:0000313" key="14">
    <source>
        <dbReference type="Proteomes" id="UP000321635"/>
    </source>
</evidence>
<dbReference type="Pfam" id="PF01467">
    <property type="entry name" value="CTP_transf_like"/>
    <property type="match status" value="1"/>
</dbReference>
<evidence type="ECO:0000256" key="1">
    <source>
        <dbReference type="ARBA" id="ARBA00002324"/>
    </source>
</evidence>
<dbReference type="PANTHER" id="PTHR39321">
    <property type="entry name" value="NICOTINATE-NUCLEOTIDE ADENYLYLTRANSFERASE-RELATED"/>
    <property type="match status" value="1"/>
</dbReference>
<organism evidence="13 14">
    <name type="scientific">Acetobacter nitrogenifigens DSM 23921 = NBRC 105050</name>
    <dbReference type="NCBI Taxonomy" id="1120919"/>
    <lineage>
        <taxon>Bacteria</taxon>
        <taxon>Pseudomonadati</taxon>
        <taxon>Pseudomonadota</taxon>
        <taxon>Alphaproteobacteria</taxon>
        <taxon>Acetobacterales</taxon>
        <taxon>Acetobacteraceae</taxon>
        <taxon>Acetobacter</taxon>
    </lineage>
</organism>
<comment type="caution">
    <text evidence="13">The sequence shown here is derived from an EMBL/GenBank/DDBJ whole genome shotgun (WGS) entry which is preliminary data.</text>
</comment>
<reference evidence="13 14" key="1">
    <citation type="submission" date="2019-07" db="EMBL/GenBank/DDBJ databases">
        <title>Whole genome shotgun sequence of Acetobacter nitrogenifigens NBRC 105050.</title>
        <authorList>
            <person name="Hosoyama A."/>
            <person name="Uohara A."/>
            <person name="Ohji S."/>
            <person name="Ichikawa N."/>
        </authorList>
    </citation>
    <scope>NUCLEOTIDE SEQUENCE [LARGE SCALE GENOMIC DNA]</scope>
    <source>
        <strain evidence="13 14">NBRC 105050</strain>
    </source>
</reference>
<name>A0A511X8I6_9PROT</name>
<dbReference type="Gene3D" id="3.40.50.620">
    <property type="entry name" value="HUPs"/>
    <property type="match status" value="1"/>
</dbReference>
<dbReference type="GO" id="GO:0004515">
    <property type="term" value="F:nicotinate-nucleotide adenylyltransferase activity"/>
    <property type="evidence" value="ECO:0007669"/>
    <property type="project" value="UniProtKB-UniRule"/>
</dbReference>
<dbReference type="NCBIfam" id="NF000843">
    <property type="entry name" value="PRK00071.2-2"/>
    <property type="match status" value="1"/>
</dbReference>
<keyword evidence="14" id="KW-1185">Reference proteome</keyword>
<dbReference type="InterPro" id="IPR014729">
    <property type="entry name" value="Rossmann-like_a/b/a_fold"/>
</dbReference>
<evidence type="ECO:0000256" key="6">
    <source>
        <dbReference type="ARBA" id="ARBA00022695"/>
    </source>
</evidence>
<evidence type="ECO:0000256" key="10">
    <source>
        <dbReference type="ARBA" id="ARBA00048721"/>
    </source>
</evidence>
<dbReference type="CDD" id="cd02165">
    <property type="entry name" value="NMNAT"/>
    <property type="match status" value="1"/>
</dbReference>
<dbReference type="InterPro" id="IPR005248">
    <property type="entry name" value="NadD/NMNAT"/>
</dbReference>
<dbReference type="OrthoDB" id="5295945at2"/>
<dbReference type="AlphaFoldDB" id="A0A511X8I6"/>
<gene>
    <name evidence="11 13" type="primary">nadD</name>
    <name evidence="13" type="ORF">ANI02nite_11470</name>
</gene>
<dbReference type="GO" id="GO:0005524">
    <property type="term" value="F:ATP binding"/>
    <property type="evidence" value="ECO:0007669"/>
    <property type="project" value="UniProtKB-KW"/>
</dbReference>
<dbReference type="HAMAP" id="MF_00244">
    <property type="entry name" value="NaMN_adenylyltr"/>
    <property type="match status" value="1"/>
</dbReference>
<protein>
    <recommendedName>
        <fullName evidence="11">Probable nicotinate-nucleotide adenylyltransferase</fullName>
        <ecNumber evidence="11">2.7.7.18</ecNumber>
    </recommendedName>
    <alternativeName>
        <fullName evidence="11">Deamido-NAD(+) diphosphorylase</fullName>
    </alternativeName>
    <alternativeName>
        <fullName evidence="11">Deamido-NAD(+) pyrophosphorylase</fullName>
    </alternativeName>
    <alternativeName>
        <fullName evidence="11">Nicotinate mononucleotide adenylyltransferase</fullName>
        <shortName evidence="11">NaMN adenylyltransferase</shortName>
    </alternativeName>
</protein>
<keyword evidence="9 11" id="KW-0520">NAD</keyword>
<keyword evidence="7 11" id="KW-0547">Nucleotide-binding</keyword>
<dbReference type="EMBL" id="BJYF01000006">
    <property type="protein sequence ID" value="GEN59263.1"/>
    <property type="molecule type" value="Genomic_DNA"/>
</dbReference>
<comment type="catalytic activity">
    <reaction evidence="10 11">
        <text>nicotinate beta-D-ribonucleotide + ATP + H(+) = deamido-NAD(+) + diphosphate</text>
        <dbReference type="Rhea" id="RHEA:22860"/>
        <dbReference type="ChEBI" id="CHEBI:15378"/>
        <dbReference type="ChEBI" id="CHEBI:30616"/>
        <dbReference type="ChEBI" id="CHEBI:33019"/>
        <dbReference type="ChEBI" id="CHEBI:57502"/>
        <dbReference type="ChEBI" id="CHEBI:58437"/>
        <dbReference type="EC" id="2.7.7.18"/>
    </reaction>
</comment>
<proteinExistence type="inferred from homology"/>
<evidence type="ECO:0000256" key="11">
    <source>
        <dbReference type="HAMAP-Rule" id="MF_00244"/>
    </source>
</evidence>
<dbReference type="SUPFAM" id="SSF52374">
    <property type="entry name" value="Nucleotidylyl transferase"/>
    <property type="match status" value="1"/>
</dbReference>
<keyword evidence="8 11" id="KW-0067">ATP-binding</keyword>
<evidence type="ECO:0000256" key="3">
    <source>
        <dbReference type="ARBA" id="ARBA00009014"/>
    </source>
</evidence>
<keyword evidence="6 11" id="KW-0548">Nucleotidyltransferase</keyword>
<dbReference type="Proteomes" id="UP000321635">
    <property type="component" value="Unassembled WGS sequence"/>
</dbReference>
<dbReference type="UniPathway" id="UPA00253">
    <property type="reaction ID" value="UER00332"/>
</dbReference>
<dbReference type="EC" id="2.7.7.18" evidence="11"/>
<evidence type="ECO:0000259" key="12">
    <source>
        <dbReference type="Pfam" id="PF01467"/>
    </source>
</evidence>